<evidence type="ECO:0000259" key="2">
    <source>
        <dbReference type="PROSITE" id="PS50994"/>
    </source>
</evidence>
<dbReference type="InterPro" id="IPR001584">
    <property type="entry name" value="Integrase_cat-core"/>
</dbReference>
<feature type="domain" description="Integrase catalytic" evidence="2">
    <location>
        <begin position="136"/>
        <end position="331"/>
    </location>
</feature>
<dbReference type="SUPFAM" id="SSF53098">
    <property type="entry name" value="Ribonuclease H-like"/>
    <property type="match status" value="1"/>
</dbReference>
<dbReference type="PROSITE" id="PS50994">
    <property type="entry name" value="INTEGRASE"/>
    <property type="match status" value="1"/>
</dbReference>
<dbReference type="EMBL" id="BAAAUD010000017">
    <property type="protein sequence ID" value="GAA2932894.1"/>
    <property type="molecule type" value="Genomic_DNA"/>
</dbReference>
<dbReference type="RefSeq" id="WP_344493048.1">
    <property type="nucleotide sequence ID" value="NZ_BAAAUD010000017.1"/>
</dbReference>
<feature type="region of interest" description="Disordered" evidence="1">
    <location>
        <begin position="492"/>
        <end position="519"/>
    </location>
</feature>
<evidence type="ECO:0000256" key="1">
    <source>
        <dbReference type="SAM" id="MobiDB-lite"/>
    </source>
</evidence>
<gene>
    <name evidence="3" type="ORF">GCM10010446_17090</name>
</gene>
<evidence type="ECO:0000313" key="4">
    <source>
        <dbReference type="Proteomes" id="UP001500403"/>
    </source>
</evidence>
<reference evidence="4" key="1">
    <citation type="journal article" date="2019" name="Int. J. Syst. Evol. Microbiol.">
        <title>The Global Catalogue of Microorganisms (GCM) 10K type strain sequencing project: providing services to taxonomists for standard genome sequencing and annotation.</title>
        <authorList>
            <consortium name="The Broad Institute Genomics Platform"/>
            <consortium name="The Broad Institute Genome Sequencing Center for Infectious Disease"/>
            <person name="Wu L."/>
            <person name="Ma J."/>
        </authorList>
    </citation>
    <scope>NUCLEOTIDE SEQUENCE [LARGE SCALE GENOMIC DNA]</scope>
    <source>
        <strain evidence="4">JCM 9088</strain>
    </source>
</reference>
<dbReference type="Pfam" id="PF09299">
    <property type="entry name" value="Mu-transpos_C"/>
    <property type="match status" value="1"/>
</dbReference>
<dbReference type="Proteomes" id="UP001500403">
    <property type="component" value="Unassembled WGS sequence"/>
</dbReference>
<sequence length="519" mass="58021">MPHIPDQNALRSAAMHRLYTLEQSQQLTRSRIIGVADAFGVDPRTVDRWLANARANNGTYQPQGRPCFTLTPRMLDAVARWRGNATAAWRELRADGHPVPSLPTFHRAANRALTPGARAGLRGGEKARRRFDISGERDRHHRNYAWETDHVEASVKVRVEGHIRKPWITFFVDCATSAICGLAITPQRPSREAVLVAIRDAVLIDEHHGPFGGIPLYVRVDGGKEFLCTTVKEALGVLGSEIIELPPFTPEGKGNVEAVNGAIKKTLFAGMPGYTHAPTLRGGKPVDPDQPLLHFEAFVGLVLQWVHRWNHENTLKSLRGQTPRQAWDADPALIETVTAEDLHTYTLERHGKPLVINNGGVRWRQRNYIADWMHGRVGEKVSLRYLPHHDHRVELYDPQSGRHLGAAVMAEQATREQSLSLKRARRREADRLRAQLKKAEKNRNTRYAAATRPAPPVPLDVMPEEEALEHLRALDGFDPAAEALPDLIQLPEPDAEWTLPIAPNTAPPPQPPTHPKDQP</sequence>
<protein>
    <submittedName>
        <fullName evidence="3">Mu transposase C-terminal domain-containing protein</fullName>
    </submittedName>
</protein>
<dbReference type="InterPro" id="IPR036397">
    <property type="entry name" value="RNaseH_sf"/>
</dbReference>
<comment type="caution">
    <text evidence="3">The sequence shown here is derived from an EMBL/GenBank/DDBJ whole genome shotgun (WGS) entry which is preliminary data.</text>
</comment>
<keyword evidence="4" id="KW-1185">Reference proteome</keyword>
<name>A0ABP6JGT1_9ACTN</name>
<organism evidence="3 4">
    <name type="scientific">Streptomyces enissocaesilis</name>
    <dbReference type="NCBI Taxonomy" id="332589"/>
    <lineage>
        <taxon>Bacteria</taxon>
        <taxon>Bacillati</taxon>
        <taxon>Actinomycetota</taxon>
        <taxon>Actinomycetes</taxon>
        <taxon>Kitasatosporales</taxon>
        <taxon>Streptomycetaceae</taxon>
        <taxon>Streptomyces</taxon>
        <taxon>Streptomyces rochei group</taxon>
    </lineage>
</organism>
<evidence type="ECO:0000313" key="3">
    <source>
        <dbReference type="EMBL" id="GAA2932894.1"/>
    </source>
</evidence>
<dbReference type="InterPro" id="IPR012337">
    <property type="entry name" value="RNaseH-like_sf"/>
</dbReference>
<accession>A0ABP6JGT1</accession>
<feature type="region of interest" description="Disordered" evidence="1">
    <location>
        <begin position="440"/>
        <end position="459"/>
    </location>
</feature>
<dbReference type="InterPro" id="IPR015378">
    <property type="entry name" value="Transposase-like_Mu_C"/>
</dbReference>
<dbReference type="Gene3D" id="3.30.420.10">
    <property type="entry name" value="Ribonuclease H-like superfamily/Ribonuclease H"/>
    <property type="match status" value="1"/>
</dbReference>
<proteinExistence type="predicted"/>